<dbReference type="RefSeq" id="XP_020301462.1">
    <property type="nucleotide sequence ID" value="XM_020448391.1"/>
</dbReference>
<accession>A0A1S0TNU7</accession>
<protein>
    <submittedName>
        <fullName evidence="2">Uncharacterized protein</fullName>
    </submittedName>
</protein>
<dbReference type="GeneID" id="9949114"/>
<organism evidence="2">
    <name type="scientific">Loa loa</name>
    <name type="common">Eye worm</name>
    <name type="synonym">Filaria loa</name>
    <dbReference type="NCBI Taxonomy" id="7209"/>
    <lineage>
        <taxon>Eukaryota</taxon>
        <taxon>Metazoa</taxon>
        <taxon>Ecdysozoa</taxon>
        <taxon>Nematoda</taxon>
        <taxon>Chromadorea</taxon>
        <taxon>Rhabditida</taxon>
        <taxon>Spirurina</taxon>
        <taxon>Spiruromorpha</taxon>
        <taxon>Filarioidea</taxon>
        <taxon>Onchocercidae</taxon>
        <taxon>Loa</taxon>
    </lineage>
</organism>
<proteinExistence type="predicted"/>
<dbReference type="EMBL" id="JH712331">
    <property type="protein sequence ID" value="EFO16848.2"/>
    <property type="molecule type" value="Genomic_DNA"/>
</dbReference>
<dbReference type="InParanoid" id="A0A1S0TNU7"/>
<evidence type="ECO:0000313" key="2">
    <source>
        <dbReference type="EMBL" id="EFO16848.2"/>
    </source>
</evidence>
<name>A0A1S0TNU7_LOALO</name>
<reference evidence="2" key="1">
    <citation type="submission" date="2012-04" db="EMBL/GenBank/DDBJ databases">
        <title>The Genome Sequence of Loa loa.</title>
        <authorList>
            <consortium name="The Broad Institute Genome Sequencing Platform"/>
            <consortium name="Broad Institute Genome Sequencing Center for Infectious Disease"/>
            <person name="Nutman T.B."/>
            <person name="Fink D.L."/>
            <person name="Russ C."/>
            <person name="Young S."/>
            <person name="Zeng Q."/>
            <person name="Gargeya S."/>
            <person name="Alvarado L."/>
            <person name="Berlin A."/>
            <person name="Chapman S.B."/>
            <person name="Chen Z."/>
            <person name="Freedman E."/>
            <person name="Gellesch M."/>
            <person name="Goldberg J."/>
            <person name="Griggs A."/>
            <person name="Gujja S."/>
            <person name="Heilman E.R."/>
            <person name="Heiman D."/>
            <person name="Howarth C."/>
            <person name="Mehta T."/>
            <person name="Neiman D."/>
            <person name="Pearson M."/>
            <person name="Roberts A."/>
            <person name="Saif S."/>
            <person name="Shea T."/>
            <person name="Shenoy N."/>
            <person name="Sisk P."/>
            <person name="Stolte C."/>
            <person name="Sykes S."/>
            <person name="White J."/>
            <person name="Yandava C."/>
            <person name="Haas B."/>
            <person name="Henn M.R."/>
            <person name="Nusbaum C."/>
            <person name="Birren B."/>
        </authorList>
    </citation>
    <scope>NUCLEOTIDE SEQUENCE [LARGE SCALE GENOMIC DNA]</scope>
</reference>
<feature type="region of interest" description="Disordered" evidence="1">
    <location>
        <begin position="16"/>
        <end position="64"/>
    </location>
</feature>
<dbReference type="AlphaFoldDB" id="A0A1S0TNU7"/>
<sequence>MNETLNELLNLFEDDEQFKVQKSPNVDGGNDRGMKKMDDKQKKDRTNLTISNTISAEKKRKYET</sequence>
<dbReference type="CTD" id="9949114"/>
<evidence type="ECO:0000256" key="1">
    <source>
        <dbReference type="SAM" id="MobiDB-lite"/>
    </source>
</evidence>
<gene>
    <name evidence="2" type="ORF">LOAG_11655</name>
</gene>
<feature type="compositionally biased region" description="Basic and acidic residues" evidence="1">
    <location>
        <begin position="29"/>
        <end position="46"/>
    </location>
</feature>
<dbReference type="KEGG" id="loa:LOAG_11655"/>